<dbReference type="GO" id="GO:0004176">
    <property type="term" value="F:ATP-dependent peptidase activity"/>
    <property type="evidence" value="ECO:0007669"/>
    <property type="project" value="InterPro"/>
</dbReference>
<dbReference type="Pfam" id="PF17862">
    <property type="entry name" value="AAA_lid_3"/>
    <property type="match status" value="1"/>
</dbReference>
<keyword evidence="8 15" id="KW-0378">Hydrolase</keyword>
<proteinExistence type="inferred from homology"/>
<comment type="function">
    <text evidence="15">Acts as a processive, ATP-dependent zinc metallopeptidase for both cytoplasmic and membrane proteins. Plays a role in the quality control of integral membrane proteins.</text>
</comment>
<keyword evidence="7 15" id="KW-0547">Nucleotide-binding</keyword>
<keyword evidence="13 15" id="KW-0472">Membrane</keyword>
<keyword evidence="9 15" id="KW-0862">Zinc</keyword>
<accession>A0A6M1SRJ0</accession>
<feature type="active site" evidence="15">
    <location>
        <position position="455"/>
    </location>
</feature>
<dbReference type="Gene3D" id="1.10.8.60">
    <property type="match status" value="1"/>
</dbReference>
<dbReference type="Pfam" id="PF06480">
    <property type="entry name" value="FtsH_ext"/>
    <property type="match status" value="1"/>
</dbReference>
<feature type="binding site" evidence="15">
    <location>
        <position position="530"/>
    </location>
    <ligand>
        <name>Zn(2+)</name>
        <dbReference type="ChEBI" id="CHEBI:29105"/>
        <note>catalytic</note>
    </ligand>
</feature>
<dbReference type="GO" id="GO:0006508">
    <property type="term" value="P:proteolysis"/>
    <property type="evidence" value="ECO:0007669"/>
    <property type="project" value="UniProtKB-KW"/>
</dbReference>
<dbReference type="GO" id="GO:0005886">
    <property type="term" value="C:plasma membrane"/>
    <property type="evidence" value="ECO:0007669"/>
    <property type="project" value="UniProtKB-SubCell"/>
</dbReference>
<evidence type="ECO:0000313" key="21">
    <source>
        <dbReference type="Proteomes" id="UP000473278"/>
    </source>
</evidence>
<keyword evidence="10 15" id="KW-0067">ATP-binding</keyword>
<organism evidence="20 21">
    <name type="scientific">Halalkalibaculum roseum</name>
    <dbReference type="NCBI Taxonomy" id="2709311"/>
    <lineage>
        <taxon>Bacteria</taxon>
        <taxon>Pseudomonadati</taxon>
        <taxon>Balneolota</taxon>
        <taxon>Balneolia</taxon>
        <taxon>Balneolales</taxon>
        <taxon>Balneolaceae</taxon>
        <taxon>Halalkalibaculum</taxon>
    </lineage>
</organism>
<evidence type="ECO:0000256" key="18">
    <source>
        <dbReference type="SAM" id="MobiDB-lite"/>
    </source>
</evidence>
<evidence type="ECO:0000256" key="4">
    <source>
        <dbReference type="ARBA" id="ARBA00022670"/>
    </source>
</evidence>
<dbReference type="InterPro" id="IPR000642">
    <property type="entry name" value="Peptidase_M41"/>
</dbReference>
<dbReference type="SUPFAM" id="SSF52540">
    <property type="entry name" value="P-loop containing nucleoside triphosphate hydrolases"/>
    <property type="match status" value="1"/>
</dbReference>
<dbReference type="InterPro" id="IPR027417">
    <property type="entry name" value="P-loop_NTPase"/>
</dbReference>
<gene>
    <name evidence="20" type="primary">hflB</name>
    <name evidence="15" type="synonym">ftsH</name>
    <name evidence="20" type="ORF">G3570_01865</name>
</gene>
<evidence type="ECO:0000256" key="7">
    <source>
        <dbReference type="ARBA" id="ARBA00022741"/>
    </source>
</evidence>
<evidence type="ECO:0000256" key="13">
    <source>
        <dbReference type="ARBA" id="ARBA00023136"/>
    </source>
</evidence>
<dbReference type="InterPro" id="IPR003960">
    <property type="entry name" value="ATPase_AAA_CS"/>
</dbReference>
<dbReference type="Gene3D" id="3.40.50.300">
    <property type="entry name" value="P-loop containing nucleotide triphosphate hydrolases"/>
    <property type="match status" value="1"/>
</dbReference>
<evidence type="ECO:0000256" key="17">
    <source>
        <dbReference type="SAM" id="Coils"/>
    </source>
</evidence>
<evidence type="ECO:0000256" key="6">
    <source>
        <dbReference type="ARBA" id="ARBA00022723"/>
    </source>
</evidence>
<feature type="coiled-coil region" evidence="17">
    <location>
        <begin position="595"/>
        <end position="622"/>
    </location>
</feature>
<evidence type="ECO:0000256" key="10">
    <source>
        <dbReference type="ARBA" id="ARBA00022840"/>
    </source>
</evidence>
<dbReference type="InterPro" id="IPR037219">
    <property type="entry name" value="Peptidase_M41-like"/>
</dbReference>
<evidence type="ECO:0000256" key="8">
    <source>
        <dbReference type="ARBA" id="ARBA00022801"/>
    </source>
</evidence>
<dbReference type="EC" id="3.4.24.-" evidence="15"/>
<keyword evidence="3 15" id="KW-1003">Cell membrane</keyword>
<keyword evidence="4 15" id="KW-0645">Protease</keyword>
<protein>
    <recommendedName>
        <fullName evidence="15">ATP-dependent zinc metalloprotease FtsH</fullName>
        <ecNumber evidence="15">3.4.24.-</ecNumber>
    </recommendedName>
</protein>
<evidence type="ECO:0000256" key="11">
    <source>
        <dbReference type="ARBA" id="ARBA00022989"/>
    </source>
</evidence>
<dbReference type="Proteomes" id="UP000473278">
    <property type="component" value="Unassembled WGS sequence"/>
</dbReference>
<comment type="similarity">
    <text evidence="14 15">In the central section; belongs to the AAA ATPase family.</text>
</comment>
<dbReference type="CDD" id="cd19501">
    <property type="entry name" value="RecA-like_FtsH"/>
    <property type="match status" value="1"/>
</dbReference>
<keyword evidence="21" id="KW-1185">Reference proteome</keyword>
<feature type="binding site" evidence="15">
    <location>
        <begin position="232"/>
        <end position="239"/>
    </location>
    <ligand>
        <name>ATP</name>
        <dbReference type="ChEBI" id="CHEBI:30616"/>
    </ligand>
</feature>
<feature type="binding site" evidence="15">
    <location>
        <position position="454"/>
    </location>
    <ligand>
        <name>Zn(2+)</name>
        <dbReference type="ChEBI" id="CHEBI:29105"/>
        <note>catalytic</note>
    </ligand>
</feature>
<evidence type="ECO:0000256" key="2">
    <source>
        <dbReference type="ARBA" id="ARBA00010044"/>
    </source>
</evidence>
<dbReference type="FunFam" id="3.40.50.300:FF:000001">
    <property type="entry name" value="ATP-dependent zinc metalloprotease FtsH"/>
    <property type="match status" value="1"/>
</dbReference>
<name>A0A6M1SRJ0_9BACT</name>
<dbReference type="PROSITE" id="PS00674">
    <property type="entry name" value="AAA"/>
    <property type="match status" value="1"/>
</dbReference>
<dbReference type="Gene3D" id="3.30.720.210">
    <property type="match status" value="1"/>
</dbReference>
<dbReference type="NCBIfam" id="TIGR01241">
    <property type="entry name" value="FtsH_fam"/>
    <property type="match status" value="1"/>
</dbReference>
<dbReference type="GO" id="GO:0005524">
    <property type="term" value="F:ATP binding"/>
    <property type="evidence" value="ECO:0007669"/>
    <property type="project" value="UniProtKB-UniRule"/>
</dbReference>
<keyword evidence="17" id="KW-0175">Coiled coil</keyword>
<dbReference type="FunFam" id="1.10.8.60:FF:000001">
    <property type="entry name" value="ATP-dependent zinc metalloprotease FtsH"/>
    <property type="match status" value="1"/>
</dbReference>
<dbReference type="GO" id="GO:0016887">
    <property type="term" value="F:ATP hydrolysis activity"/>
    <property type="evidence" value="ECO:0007669"/>
    <property type="project" value="UniProtKB-UniRule"/>
</dbReference>
<dbReference type="AlphaFoldDB" id="A0A6M1SRJ0"/>
<feature type="compositionally biased region" description="Basic and acidic residues" evidence="18">
    <location>
        <begin position="634"/>
        <end position="671"/>
    </location>
</feature>
<keyword evidence="11 15" id="KW-1133">Transmembrane helix</keyword>
<dbReference type="HAMAP" id="MF_01458">
    <property type="entry name" value="FtsH"/>
    <property type="match status" value="1"/>
</dbReference>
<dbReference type="GO" id="GO:0030163">
    <property type="term" value="P:protein catabolic process"/>
    <property type="evidence" value="ECO:0007669"/>
    <property type="project" value="UniProtKB-UniRule"/>
</dbReference>
<evidence type="ECO:0000256" key="12">
    <source>
        <dbReference type="ARBA" id="ARBA00023049"/>
    </source>
</evidence>
<keyword evidence="6 15" id="KW-0479">Metal-binding</keyword>
<dbReference type="InterPro" id="IPR011546">
    <property type="entry name" value="Pept_M41_FtsH_extracell"/>
</dbReference>
<evidence type="ECO:0000256" key="15">
    <source>
        <dbReference type="HAMAP-Rule" id="MF_01458"/>
    </source>
</evidence>
<feature type="region of interest" description="Disordered" evidence="18">
    <location>
        <begin position="623"/>
        <end position="671"/>
    </location>
</feature>
<keyword evidence="5 15" id="KW-0812">Transmembrane</keyword>
<dbReference type="EMBL" id="JAALLT010000001">
    <property type="protein sequence ID" value="NGP75362.1"/>
    <property type="molecule type" value="Genomic_DNA"/>
</dbReference>
<reference evidence="20 21" key="1">
    <citation type="submission" date="2020-02" db="EMBL/GenBank/DDBJ databases">
        <title>Balneolaceae bacterium YR4-1, complete genome.</title>
        <authorList>
            <person name="Li Y."/>
            <person name="Wu S."/>
        </authorList>
    </citation>
    <scope>NUCLEOTIDE SEQUENCE [LARGE SCALE GENOMIC DNA]</scope>
    <source>
        <strain evidence="20 21">YR4-1</strain>
    </source>
</reference>
<dbReference type="InterPro" id="IPR041569">
    <property type="entry name" value="AAA_lid_3"/>
</dbReference>
<dbReference type="InterPro" id="IPR005936">
    <property type="entry name" value="FtsH"/>
</dbReference>
<feature type="region of interest" description="Disordered" evidence="18">
    <location>
        <begin position="1"/>
        <end position="26"/>
    </location>
</feature>
<dbReference type="RefSeq" id="WP_165138601.1">
    <property type="nucleotide sequence ID" value="NZ_JAALLT010000001.1"/>
</dbReference>
<dbReference type="Pfam" id="PF01434">
    <property type="entry name" value="Peptidase_M41"/>
    <property type="match status" value="1"/>
</dbReference>
<feature type="transmembrane region" description="Helical" evidence="15">
    <location>
        <begin position="31"/>
        <end position="47"/>
    </location>
</feature>
<dbReference type="Gene3D" id="1.20.58.760">
    <property type="entry name" value="Peptidase M41"/>
    <property type="match status" value="1"/>
</dbReference>
<dbReference type="SUPFAM" id="SSF140990">
    <property type="entry name" value="FtsH protease domain-like"/>
    <property type="match status" value="1"/>
</dbReference>
<keyword evidence="12 15" id="KW-0482">Metalloprotease</keyword>
<evidence type="ECO:0000259" key="19">
    <source>
        <dbReference type="SMART" id="SM00382"/>
    </source>
</evidence>
<dbReference type="FunFam" id="1.20.58.760:FF:000001">
    <property type="entry name" value="ATP-dependent zinc metalloprotease FtsH"/>
    <property type="match status" value="1"/>
</dbReference>
<dbReference type="Pfam" id="PF00004">
    <property type="entry name" value="AAA"/>
    <property type="match status" value="1"/>
</dbReference>
<evidence type="ECO:0000256" key="14">
    <source>
        <dbReference type="ARBA" id="ARBA00061570"/>
    </source>
</evidence>
<comment type="similarity">
    <text evidence="16">Belongs to the AAA ATPase family.</text>
</comment>
<feature type="domain" description="AAA+ ATPase" evidence="19">
    <location>
        <begin position="224"/>
        <end position="363"/>
    </location>
</feature>
<evidence type="ECO:0000256" key="5">
    <source>
        <dbReference type="ARBA" id="ARBA00022692"/>
    </source>
</evidence>
<comment type="cofactor">
    <cofactor evidence="15">
        <name>Zn(2+)</name>
        <dbReference type="ChEBI" id="CHEBI:29105"/>
    </cofactor>
    <text evidence="15">Binds 1 zinc ion per subunit.</text>
</comment>
<sequence>MADKHKKDSNIDGPPKPPQKKGQPGNNNQRYFFWILIAGLFIFWLVSSQGGGLFGGPPNVDYSAFRDQLREGNVEKVVIKGEQVRGTLKQKTVLDTAADDTAQTSEFVTYIPSFGDEKLMDLLEQQDVQVQTIPQSNFDWWTILIWGLPLIFLIFIGMQFFRQMQMQGKNMFNIGKSKAKLQDAEKVDTTFDDVAGLEGAKTELKEITSFLKNPEDFDALGGEIPKGVLLVGPPGTGKTLLARAVAGEAGVPFFTITGSDFMEMFVGVGAKRVRDMFSKAKEKSPSIIFIDELDSIGRKRGAGLGGGHDEREQTLNQMLSELDGFEPNEGVVVMAATNRPDILDKALLRPGRFDRQITVNLPTQKHREEILEIHAKNKKMSDDVDLEEIARSTPGFSGADLRNLLNEAALLAARHKRKAIEQQDIDTARDKVMMGLKREGIRLSEDEKKLLAYHEAGHAVVAAVLPNADPVHKVTIIPRGKAMGVTQQLPEKEKLLYKKSYMLDRMAVMMGGRAAETLIFDTATSGAENDLKQLTKLARKMVLDWGMSDKFGNMAFGGQQEQVFLGEQMGSQREYSDSTAREIDEEVKRILQEAYQKAVDTITEHRNVLDRLAEELLDKEEVPGSKVVDWLKNGTDDKKASKEKNGQEDSAKKTKDREKEKSSQKETDQEE</sequence>
<comment type="similarity">
    <text evidence="2 15">In the C-terminal section; belongs to the peptidase M41 family.</text>
</comment>
<dbReference type="GO" id="GO:0008270">
    <property type="term" value="F:zinc ion binding"/>
    <property type="evidence" value="ECO:0007669"/>
    <property type="project" value="UniProtKB-UniRule"/>
</dbReference>
<dbReference type="SMART" id="SM00382">
    <property type="entry name" value="AAA"/>
    <property type="match status" value="1"/>
</dbReference>
<dbReference type="InterPro" id="IPR003593">
    <property type="entry name" value="AAA+_ATPase"/>
</dbReference>
<feature type="transmembrane region" description="Helical" evidence="15">
    <location>
        <begin position="140"/>
        <end position="161"/>
    </location>
</feature>
<feature type="compositionally biased region" description="Basic and acidic residues" evidence="18">
    <location>
        <begin position="1"/>
        <end position="10"/>
    </location>
</feature>
<comment type="subunit">
    <text evidence="15">Homohexamer.</text>
</comment>
<dbReference type="GO" id="GO:0004222">
    <property type="term" value="F:metalloendopeptidase activity"/>
    <property type="evidence" value="ECO:0007669"/>
    <property type="project" value="InterPro"/>
</dbReference>
<dbReference type="InterPro" id="IPR003959">
    <property type="entry name" value="ATPase_AAA_core"/>
</dbReference>
<comment type="caution">
    <text evidence="20">The sequence shown here is derived from an EMBL/GenBank/DDBJ whole genome shotgun (WGS) entry which is preliminary data.</text>
</comment>
<evidence type="ECO:0000256" key="1">
    <source>
        <dbReference type="ARBA" id="ARBA00004370"/>
    </source>
</evidence>
<dbReference type="PANTHER" id="PTHR23076:SF97">
    <property type="entry name" value="ATP-DEPENDENT ZINC METALLOPROTEASE YME1L1"/>
    <property type="match status" value="1"/>
</dbReference>
<evidence type="ECO:0000256" key="9">
    <source>
        <dbReference type="ARBA" id="ARBA00022833"/>
    </source>
</evidence>
<evidence type="ECO:0000256" key="3">
    <source>
        <dbReference type="ARBA" id="ARBA00022475"/>
    </source>
</evidence>
<feature type="binding site" evidence="15">
    <location>
        <position position="458"/>
    </location>
    <ligand>
        <name>Zn(2+)</name>
        <dbReference type="ChEBI" id="CHEBI:29105"/>
        <note>catalytic</note>
    </ligand>
</feature>
<evidence type="ECO:0000256" key="16">
    <source>
        <dbReference type="RuleBase" id="RU003651"/>
    </source>
</evidence>
<comment type="subcellular location">
    <subcellularLocation>
        <location evidence="15">Cell membrane</location>
        <topology evidence="15">Multi-pass membrane protein</topology>
        <orientation evidence="15">Cytoplasmic side</orientation>
    </subcellularLocation>
    <subcellularLocation>
        <location evidence="1">Membrane</location>
    </subcellularLocation>
</comment>
<evidence type="ECO:0000313" key="20">
    <source>
        <dbReference type="EMBL" id="NGP75362.1"/>
    </source>
</evidence>
<dbReference type="PANTHER" id="PTHR23076">
    <property type="entry name" value="METALLOPROTEASE M41 FTSH"/>
    <property type="match status" value="1"/>
</dbReference>